<reference evidence="3" key="1">
    <citation type="submission" date="2020-12" db="EMBL/GenBank/DDBJ databases">
        <title>Devosia sp. MSA67 isolated from Mo River.</title>
        <authorList>
            <person name="Ma F."/>
            <person name="Zi Z."/>
        </authorList>
    </citation>
    <scope>NUCLEOTIDE SEQUENCE</scope>
    <source>
        <strain evidence="3">MSA67</strain>
    </source>
</reference>
<dbReference type="RefSeq" id="WP_198877085.1">
    <property type="nucleotide sequence ID" value="NZ_JAEKMH010000003.1"/>
</dbReference>
<evidence type="ECO:0000313" key="3">
    <source>
        <dbReference type="EMBL" id="MBJ3785863.1"/>
    </source>
</evidence>
<evidence type="ECO:0000259" key="2">
    <source>
        <dbReference type="PROSITE" id="PS50887"/>
    </source>
</evidence>
<dbReference type="NCBIfam" id="TIGR00254">
    <property type="entry name" value="GGDEF"/>
    <property type="match status" value="1"/>
</dbReference>
<dbReference type="SUPFAM" id="SSF55073">
    <property type="entry name" value="Nucleotide cyclase"/>
    <property type="match status" value="1"/>
</dbReference>
<feature type="transmembrane region" description="Helical" evidence="1">
    <location>
        <begin position="139"/>
        <end position="159"/>
    </location>
</feature>
<dbReference type="InterPro" id="IPR043128">
    <property type="entry name" value="Rev_trsase/Diguanyl_cyclase"/>
</dbReference>
<dbReference type="SMART" id="SM00267">
    <property type="entry name" value="GGDEF"/>
    <property type="match status" value="1"/>
</dbReference>
<keyword evidence="1" id="KW-0812">Transmembrane</keyword>
<dbReference type="PROSITE" id="PS50887">
    <property type="entry name" value="GGDEF"/>
    <property type="match status" value="1"/>
</dbReference>
<dbReference type="EMBL" id="JAEKMH010000003">
    <property type="protein sequence ID" value="MBJ3785863.1"/>
    <property type="molecule type" value="Genomic_DNA"/>
</dbReference>
<feature type="domain" description="GGDEF" evidence="2">
    <location>
        <begin position="202"/>
        <end position="334"/>
    </location>
</feature>
<accession>A0A934J045</accession>
<feature type="transmembrane region" description="Helical" evidence="1">
    <location>
        <begin position="24"/>
        <end position="49"/>
    </location>
</feature>
<keyword evidence="1" id="KW-0472">Membrane</keyword>
<dbReference type="Gene3D" id="3.30.70.270">
    <property type="match status" value="1"/>
</dbReference>
<evidence type="ECO:0000313" key="4">
    <source>
        <dbReference type="Proteomes" id="UP000602124"/>
    </source>
</evidence>
<keyword evidence="4" id="KW-1185">Reference proteome</keyword>
<dbReference type="PANTHER" id="PTHR44757:SF2">
    <property type="entry name" value="BIOFILM ARCHITECTURE MAINTENANCE PROTEIN MBAA"/>
    <property type="match status" value="1"/>
</dbReference>
<dbReference type="PANTHER" id="PTHR44757">
    <property type="entry name" value="DIGUANYLATE CYCLASE DGCP"/>
    <property type="match status" value="1"/>
</dbReference>
<dbReference type="AlphaFoldDB" id="A0A934J045"/>
<protein>
    <submittedName>
        <fullName evidence="3">Diguanylate cyclase</fullName>
    </submittedName>
</protein>
<evidence type="ECO:0000256" key="1">
    <source>
        <dbReference type="SAM" id="Phobius"/>
    </source>
</evidence>
<sequence>MKRPDPILSLPEDDPARALRPIRLLVLGAVVFALLAGLALFTSVMHVMATTDAMSMAEERARAARIADILPHVPENDMAAAVLALGNIAGLGGLEIAPAASREPYAQSIPLLNGPRGGQFLVWTSDRPGLVLLRTHAPVRVPLILTMIGGVMACLLLMLRHVRRIESQRLEARHQALRDHLTGLPNLRALEAELARLAGAGQRFSVLALDLDRFKPVNDLFGHHAGDLALVEVGKRLAAQLQPGEFLARIGGDEFVAIVRRGDGRPALTQLARDCIAAVNRPLHVVGQNVSVGISLGIVEKGLDHPADALLKLADRALYQAKDLEGGAFCFAGEAGVRRTMEPARTLQRLRAEQ</sequence>
<organism evidence="3 4">
    <name type="scientific">Devosia sediminis</name>
    <dbReference type="NCBI Taxonomy" id="2798801"/>
    <lineage>
        <taxon>Bacteria</taxon>
        <taxon>Pseudomonadati</taxon>
        <taxon>Pseudomonadota</taxon>
        <taxon>Alphaproteobacteria</taxon>
        <taxon>Hyphomicrobiales</taxon>
        <taxon>Devosiaceae</taxon>
        <taxon>Devosia</taxon>
    </lineage>
</organism>
<dbReference type="CDD" id="cd01949">
    <property type="entry name" value="GGDEF"/>
    <property type="match status" value="1"/>
</dbReference>
<comment type="caution">
    <text evidence="3">The sequence shown here is derived from an EMBL/GenBank/DDBJ whole genome shotgun (WGS) entry which is preliminary data.</text>
</comment>
<dbReference type="InterPro" id="IPR029787">
    <property type="entry name" value="Nucleotide_cyclase"/>
</dbReference>
<name>A0A934J045_9HYPH</name>
<dbReference type="InterPro" id="IPR052155">
    <property type="entry name" value="Biofilm_reg_signaling"/>
</dbReference>
<dbReference type="InterPro" id="IPR000160">
    <property type="entry name" value="GGDEF_dom"/>
</dbReference>
<gene>
    <name evidence="3" type="ORF">JEQ47_14145</name>
</gene>
<dbReference type="Pfam" id="PF00990">
    <property type="entry name" value="GGDEF"/>
    <property type="match status" value="1"/>
</dbReference>
<proteinExistence type="predicted"/>
<keyword evidence="1" id="KW-1133">Transmembrane helix</keyword>
<dbReference type="Proteomes" id="UP000602124">
    <property type="component" value="Unassembled WGS sequence"/>
</dbReference>